<dbReference type="SUPFAM" id="SSF56436">
    <property type="entry name" value="C-type lectin-like"/>
    <property type="match status" value="1"/>
</dbReference>
<feature type="region of interest" description="Disordered" evidence="1">
    <location>
        <begin position="70"/>
        <end position="90"/>
    </location>
</feature>
<dbReference type="EMBL" id="BAAASD010000040">
    <property type="protein sequence ID" value="GAA2365198.1"/>
    <property type="molecule type" value="Genomic_DNA"/>
</dbReference>
<name>A0ABN3GZQ7_9ACTN</name>
<gene>
    <name evidence="3" type="ORF">GCM10010246_67290</name>
</gene>
<evidence type="ECO:0000313" key="3">
    <source>
        <dbReference type="EMBL" id="GAA2365198.1"/>
    </source>
</evidence>
<dbReference type="InterPro" id="IPR016187">
    <property type="entry name" value="CTDL_fold"/>
</dbReference>
<sequence>MVQGLACKASYAGSIPATASMNIENMVQIPAGEIVLRDEGTRTDWRVEVAAFRLAPHPVTHELYRSVRGEAPASPASPDAGSADGSRTPVTEVSWRDSVRFCNLLSEASGLTPCYELGEGGPDAQDVRCDWAADGYRLPSEAEWEYACRAGTSGVRYGELDEIAWYRGNSGERVREVAAKAPNAWGLHDMIGNVWEWCWDLYDPGVYGPYRVFRGGGAYDPPRGCRASCRRKSHPTLRIDDLGFRLARSL</sequence>
<evidence type="ECO:0000256" key="1">
    <source>
        <dbReference type="SAM" id="MobiDB-lite"/>
    </source>
</evidence>
<evidence type="ECO:0000313" key="4">
    <source>
        <dbReference type="Proteomes" id="UP001500253"/>
    </source>
</evidence>
<feature type="domain" description="Sulfatase-modifying factor enzyme-like" evidence="2">
    <location>
        <begin position="24"/>
        <end position="248"/>
    </location>
</feature>
<organism evidence="3 4">
    <name type="scientific">Streptomyces cuspidosporus</name>
    <dbReference type="NCBI Taxonomy" id="66882"/>
    <lineage>
        <taxon>Bacteria</taxon>
        <taxon>Bacillati</taxon>
        <taxon>Actinomycetota</taxon>
        <taxon>Actinomycetes</taxon>
        <taxon>Kitasatosporales</taxon>
        <taxon>Streptomycetaceae</taxon>
        <taxon>Streptomyces</taxon>
    </lineage>
</organism>
<protein>
    <submittedName>
        <fullName evidence="3">SUMF1/EgtB/PvdO family nonheme iron enzyme</fullName>
    </submittedName>
</protein>
<feature type="compositionally biased region" description="Low complexity" evidence="1">
    <location>
        <begin position="71"/>
        <end position="86"/>
    </location>
</feature>
<dbReference type="Proteomes" id="UP001500253">
    <property type="component" value="Unassembled WGS sequence"/>
</dbReference>
<reference evidence="3 4" key="1">
    <citation type="journal article" date="2019" name="Int. J. Syst. Evol. Microbiol.">
        <title>The Global Catalogue of Microorganisms (GCM) 10K type strain sequencing project: providing services to taxonomists for standard genome sequencing and annotation.</title>
        <authorList>
            <consortium name="The Broad Institute Genomics Platform"/>
            <consortium name="The Broad Institute Genome Sequencing Center for Infectious Disease"/>
            <person name="Wu L."/>
            <person name="Ma J."/>
        </authorList>
    </citation>
    <scope>NUCLEOTIDE SEQUENCE [LARGE SCALE GENOMIC DNA]</scope>
    <source>
        <strain evidence="3 4">JCM 4316</strain>
    </source>
</reference>
<comment type="caution">
    <text evidence="3">The sequence shown here is derived from an EMBL/GenBank/DDBJ whole genome shotgun (WGS) entry which is preliminary data.</text>
</comment>
<dbReference type="PANTHER" id="PTHR23150:SF19">
    <property type="entry name" value="FORMYLGLYCINE-GENERATING ENZYME"/>
    <property type="match status" value="1"/>
</dbReference>
<dbReference type="InterPro" id="IPR042095">
    <property type="entry name" value="SUMF_sf"/>
</dbReference>
<proteinExistence type="predicted"/>
<accession>A0ABN3GZQ7</accession>
<dbReference type="Gene3D" id="3.90.1580.10">
    <property type="entry name" value="paralog of FGE (formylglycine-generating enzyme)"/>
    <property type="match status" value="1"/>
</dbReference>
<dbReference type="Pfam" id="PF03781">
    <property type="entry name" value="FGE-sulfatase"/>
    <property type="match status" value="1"/>
</dbReference>
<dbReference type="PANTHER" id="PTHR23150">
    <property type="entry name" value="SULFATASE MODIFYING FACTOR 1, 2"/>
    <property type="match status" value="1"/>
</dbReference>
<dbReference type="InterPro" id="IPR005532">
    <property type="entry name" value="SUMF_dom"/>
</dbReference>
<evidence type="ECO:0000259" key="2">
    <source>
        <dbReference type="Pfam" id="PF03781"/>
    </source>
</evidence>
<keyword evidence="4" id="KW-1185">Reference proteome</keyword>
<dbReference type="InterPro" id="IPR051043">
    <property type="entry name" value="Sulfatase_Mod_Factor_Kinase"/>
</dbReference>